<gene>
    <name evidence="2" type="ORF">YBN1229_v1_2353</name>
</gene>
<protein>
    <recommendedName>
        <fullName evidence="4">General stress protein CsbD</fullName>
    </recommendedName>
</protein>
<keyword evidence="3" id="KW-1185">Reference proteome</keyword>
<evidence type="ECO:0000256" key="1">
    <source>
        <dbReference type="SAM" id="MobiDB-lite"/>
    </source>
</evidence>
<accession>A0A0D6JH23</accession>
<dbReference type="EMBL" id="LN829119">
    <property type="protein sequence ID" value="CPR19862.1"/>
    <property type="molecule type" value="Genomic_DNA"/>
</dbReference>
<dbReference type="Proteomes" id="UP000033187">
    <property type="component" value="Chromosome 1"/>
</dbReference>
<dbReference type="Gene3D" id="1.10.1470.10">
    <property type="entry name" value="YjbJ"/>
    <property type="match status" value="1"/>
</dbReference>
<dbReference type="InterPro" id="IPR036629">
    <property type="entry name" value="YjbJ_sf"/>
</dbReference>
<feature type="compositionally biased region" description="Polar residues" evidence="1">
    <location>
        <begin position="1"/>
        <end position="18"/>
    </location>
</feature>
<proteinExistence type="predicted"/>
<sequence length="74" mass="8335">MTDNAQAQKNTQTNTASPSGMRGEIEQKWGKFSHQEIRALKDNADLVSQVQSKYSLDHEEAKREVDAFANGRQL</sequence>
<evidence type="ECO:0000313" key="3">
    <source>
        <dbReference type="Proteomes" id="UP000033187"/>
    </source>
</evidence>
<reference evidence="3" key="1">
    <citation type="submission" date="2015-02" db="EMBL/GenBank/DDBJ databases">
        <authorList>
            <person name="Chooi Y.-H."/>
        </authorList>
    </citation>
    <scope>NUCLEOTIDE SEQUENCE [LARGE SCALE GENOMIC DNA]</scope>
    <source>
        <strain evidence="3">strain Y</strain>
    </source>
</reference>
<dbReference type="RefSeq" id="WP_046480280.1">
    <property type="nucleotide sequence ID" value="NZ_LN829118.1"/>
</dbReference>
<dbReference type="SUPFAM" id="SSF69047">
    <property type="entry name" value="Hypothetical protein YjbJ"/>
    <property type="match status" value="1"/>
</dbReference>
<feature type="region of interest" description="Disordered" evidence="1">
    <location>
        <begin position="1"/>
        <end position="27"/>
    </location>
</feature>
<dbReference type="KEGG" id="fiy:BN1229_v1_2353"/>
<dbReference type="OrthoDB" id="7933869at2"/>
<organism evidence="2 3">
    <name type="scientific">Candidatus Filomicrobium marinum</name>
    <dbReference type="NCBI Taxonomy" id="1608628"/>
    <lineage>
        <taxon>Bacteria</taxon>
        <taxon>Pseudomonadati</taxon>
        <taxon>Pseudomonadota</taxon>
        <taxon>Alphaproteobacteria</taxon>
        <taxon>Hyphomicrobiales</taxon>
        <taxon>Hyphomicrobiaceae</taxon>
        <taxon>Filomicrobium</taxon>
    </lineage>
</organism>
<evidence type="ECO:0008006" key="4">
    <source>
        <dbReference type="Google" id="ProtNLM"/>
    </source>
</evidence>
<evidence type="ECO:0000313" key="2">
    <source>
        <dbReference type="EMBL" id="CPR19862.1"/>
    </source>
</evidence>
<dbReference type="KEGG" id="fil:BN1229_v1_2352"/>
<name>A0A0D6JH23_9HYPH</name>
<dbReference type="AlphaFoldDB" id="A0A0D6JH23"/>